<feature type="binding site" description="covalent" evidence="6">
    <location>
        <position position="33"/>
    </location>
    <ligand>
        <name>heme c</name>
        <dbReference type="ChEBI" id="CHEBI:61717"/>
    </ligand>
</feature>
<dbReference type="AlphaFoldDB" id="A0A437LQG3"/>
<evidence type="ECO:0000256" key="4">
    <source>
        <dbReference type="ARBA" id="ARBA00022982"/>
    </source>
</evidence>
<evidence type="ECO:0000256" key="2">
    <source>
        <dbReference type="ARBA" id="ARBA00022617"/>
    </source>
</evidence>
<evidence type="ECO:0000256" key="3">
    <source>
        <dbReference type="ARBA" id="ARBA00022723"/>
    </source>
</evidence>
<dbReference type="PROSITE" id="PS51007">
    <property type="entry name" value="CYTC"/>
    <property type="match status" value="1"/>
</dbReference>
<keyword evidence="2 6" id="KW-0349">Heme</keyword>
<dbReference type="Pfam" id="PF00034">
    <property type="entry name" value="Cytochrom_C"/>
    <property type="match status" value="1"/>
</dbReference>
<sequence>MRFLTRTALVAAAIASLSPAARADMTLAQKKNCMACHAVDRKIVGPSFKEVAAKYAKDKKAEAMLAEKIVKGGKGVWGEMAMPPNAQVNADEAKTLAKWVLATK</sequence>
<feature type="binding site" description="covalent" evidence="6">
    <location>
        <position position="82"/>
    </location>
    <ligand>
        <name>heme c</name>
        <dbReference type="ChEBI" id="CHEBI:61717"/>
    </ligand>
</feature>
<comment type="caution">
    <text evidence="9">The sequence shown here is derived from an EMBL/GenBank/DDBJ whole genome shotgun (WGS) entry which is preliminary data.</text>
</comment>
<feature type="chain" id="PRO_5019548274" evidence="7">
    <location>
        <begin position="24"/>
        <end position="104"/>
    </location>
</feature>
<dbReference type="GO" id="GO:0009055">
    <property type="term" value="F:electron transfer activity"/>
    <property type="evidence" value="ECO:0007669"/>
    <property type="project" value="InterPro"/>
</dbReference>
<keyword evidence="10" id="KW-1185">Reference proteome</keyword>
<name>A0A437LQG3_9BURK</name>
<dbReference type="RefSeq" id="WP_127680064.1">
    <property type="nucleotide sequence ID" value="NZ_SACM01000001.1"/>
</dbReference>
<dbReference type="GO" id="GO:0020037">
    <property type="term" value="F:heme binding"/>
    <property type="evidence" value="ECO:0007669"/>
    <property type="project" value="InterPro"/>
</dbReference>
<dbReference type="Proteomes" id="UP000288587">
    <property type="component" value="Unassembled WGS sequence"/>
</dbReference>
<feature type="domain" description="Cytochrome c" evidence="8">
    <location>
        <begin position="18"/>
        <end position="104"/>
    </location>
</feature>
<evidence type="ECO:0000256" key="5">
    <source>
        <dbReference type="ARBA" id="ARBA00023004"/>
    </source>
</evidence>
<keyword evidence="5 6" id="KW-0408">Iron</keyword>
<evidence type="ECO:0000313" key="9">
    <source>
        <dbReference type="EMBL" id="RVT87660.1"/>
    </source>
</evidence>
<dbReference type="GO" id="GO:0005506">
    <property type="term" value="F:iron ion binding"/>
    <property type="evidence" value="ECO:0007669"/>
    <property type="project" value="InterPro"/>
</dbReference>
<keyword evidence="7" id="KW-0732">Signal</keyword>
<dbReference type="SUPFAM" id="SSF46626">
    <property type="entry name" value="Cytochrome c"/>
    <property type="match status" value="1"/>
</dbReference>
<protein>
    <submittedName>
        <fullName evidence="9">C-type cytochrome</fullName>
    </submittedName>
</protein>
<dbReference type="OrthoDB" id="9814063at2"/>
<feature type="signal peptide" evidence="7">
    <location>
        <begin position="1"/>
        <end position="23"/>
    </location>
</feature>
<evidence type="ECO:0000256" key="6">
    <source>
        <dbReference type="PIRSR" id="PIRSR602324-1"/>
    </source>
</evidence>
<evidence type="ECO:0000256" key="7">
    <source>
        <dbReference type="SAM" id="SignalP"/>
    </source>
</evidence>
<reference evidence="9 10" key="1">
    <citation type="submission" date="2019-01" db="EMBL/GenBank/DDBJ databases">
        <authorList>
            <person name="Chen W.-M."/>
        </authorList>
    </citation>
    <scope>NUCLEOTIDE SEQUENCE [LARGE SCALE GENOMIC DNA]</scope>
    <source>
        <strain evidence="9 10">CCP-18</strain>
    </source>
</reference>
<dbReference type="InterPro" id="IPR009056">
    <property type="entry name" value="Cyt_c-like_dom"/>
</dbReference>
<feature type="binding site" description="covalent" evidence="6">
    <location>
        <position position="37"/>
    </location>
    <ligand>
        <name>heme c</name>
        <dbReference type="ChEBI" id="CHEBI:61717"/>
    </ligand>
</feature>
<proteinExistence type="predicted"/>
<dbReference type="EMBL" id="SACM01000001">
    <property type="protein sequence ID" value="RVT87660.1"/>
    <property type="molecule type" value="Genomic_DNA"/>
</dbReference>
<evidence type="ECO:0000259" key="8">
    <source>
        <dbReference type="PROSITE" id="PS51007"/>
    </source>
</evidence>
<dbReference type="PRINTS" id="PR00606">
    <property type="entry name" value="CYTCHROMECID"/>
</dbReference>
<gene>
    <name evidence="9" type="ORF">EOD73_01115</name>
</gene>
<accession>A0A437LQG3</accession>
<organism evidence="9 10">
    <name type="scientific">Inhella crocodyli</name>
    <dbReference type="NCBI Taxonomy" id="2499851"/>
    <lineage>
        <taxon>Bacteria</taxon>
        <taxon>Pseudomonadati</taxon>
        <taxon>Pseudomonadota</taxon>
        <taxon>Betaproteobacteria</taxon>
        <taxon>Burkholderiales</taxon>
        <taxon>Sphaerotilaceae</taxon>
        <taxon>Inhella</taxon>
    </lineage>
</organism>
<keyword evidence="1" id="KW-0813">Transport</keyword>
<comment type="PTM">
    <text evidence="6">Binds 1 heme c group covalently per subunit.</text>
</comment>
<evidence type="ECO:0000313" key="10">
    <source>
        <dbReference type="Proteomes" id="UP000288587"/>
    </source>
</evidence>
<keyword evidence="4" id="KW-0249">Electron transport</keyword>
<evidence type="ECO:0000256" key="1">
    <source>
        <dbReference type="ARBA" id="ARBA00022448"/>
    </source>
</evidence>
<dbReference type="InterPro" id="IPR002324">
    <property type="entry name" value="Cyt_c_ID"/>
</dbReference>
<keyword evidence="3 6" id="KW-0479">Metal-binding</keyword>
<dbReference type="InterPro" id="IPR036909">
    <property type="entry name" value="Cyt_c-like_dom_sf"/>
</dbReference>
<dbReference type="Gene3D" id="1.10.760.10">
    <property type="entry name" value="Cytochrome c-like domain"/>
    <property type="match status" value="1"/>
</dbReference>